<dbReference type="Pfam" id="PF12146">
    <property type="entry name" value="Hydrolase_4"/>
    <property type="match status" value="1"/>
</dbReference>
<proteinExistence type="predicted"/>
<dbReference type="PANTHER" id="PTHR12277">
    <property type="entry name" value="ALPHA/BETA HYDROLASE DOMAIN-CONTAINING PROTEIN"/>
    <property type="match status" value="1"/>
</dbReference>
<comment type="caution">
    <text evidence="3">The sequence shown here is derived from an EMBL/GenBank/DDBJ whole genome shotgun (WGS) entry which is preliminary data.</text>
</comment>
<dbReference type="InterPro" id="IPR029058">
    <property type="entry name" value="AB_hydrolase_fold"/>
</dbReference>
<keyword evidence="4" id="KW-1185">Reference proteome</keyword>
<evidence type="ECO:0000259" key="2">
    <source>
        <dbReference type="Pfam" id="PF12146"/>
    </source>
</evidence>
<protein>
    <recommendedName>
        <fullName evidence="2">Serine aminopeptidase S33 domain-containing protein</fullName>
    </recommendedName>
</protein>
<keyword evidence="1" id="KW-0812">Transmembrane</keyword>
<organism evidence="3 4">
    <name type="scientific">Frigoriflavimonas asaccharolytica</name>
    <dbReference type="NCBI Taxonomy" id="2735899"/>
    <lineage>
        <taxon>Bacteria</taxon>
        <taxon>Pseudomonadati</taxon>
        <taxon>Bacteroidota</taxon>
        <taxon>Flavobacteriia</taxon>
        <taxon>Flavobacteriales</taxon>
        <taxon>Weeksellaceae</taxon>
        <taxon>Frigoriflavimonas</taxon>
    </lineage>
</organism>
<dbReference type="EMBL" id="JABSNO010000008">
    <property type="protein sequence ID" value="NRS92380.1"/>
    <property type="molecule type" value="Genomic_DNA"/>
</dbReference>
<dbReference type="PANTHER" id="PTHR12277:SF81">
    <property type="entry name" value="PROTEIN ABHD13"/>
    <property type="match status" value="1"/>
</dbReference>
<keyword evidence="1" id="KW-0472">Membrane</keyword>
<reference evidence="3" key="1">
    <citation type="submission" date="2020-05" db="EMBL/GenBank/DDBJ databases">
        <title>Genomic Encyclopedia of Type Strains, Phase IV (KMG-V): Genome sequencing to study the core and pangenomes of soil and plant-associated prokaryotes.</title>
        <authorList>
            <person name="Whitman W."/>
        </authorList>
    </citation>
    <scope>NUCLEOTIDE SEQUENCE</scope>
    <source>
        <strain evidence="3">16F</strain>
    </source>
</reference>
<evidence type="ECO:0000256" key="1">
    <source>
        <dbReference type="SAM" id="Phobius"/>
    </source>
</evidence>
<dbReference type="Proteomes" id="UP000610746">
    <property type="component" value="Unassembled WGS sequence"/>
</dbReference>
<dbReference type="RefSeq" id="WP_173778987.1">
    <property type="nucleotide sequence ID" value="NZ_JABSNO010000008.1"/>
</dbReference>
<evidence type="ECO:0000313" key="4">
    <source>
        <dbReference type="Proteomes" id="UP000610746"/>
    </source>
</evidence>
<dbReference type="Gene3D" id="3.40.50.1820">
    <property type="entry name" value="alpha/beta hydrolase"/>
    <property type="match status" value="2"/>
</dbReference>
<feature type="transmembrane region" description="Helical" evidence="1">
    <location>
        <begin position="6"/>
        <end position="26"/>
    </location>
</feature>
<dbReference type="InterPro" id="IPR022742">
    <property type="entry name" value="Hydrolase_4"/>
</dbReference>
<gene>
    <name evidence="3" type="ORF">HNQ03_001448</name>
</gene>
<dbReference type="AlphaFoldDB" id="A0A8J8GAH4"/>
<feature type="domain" description="Serine aminopeptidase S33" evidence="2">
    <location>
        <begin position="71"/>
        <end position="181"/>
    </location>
</feature>
<sequence>MRKTIIIFTVVAAAIYIAICTILYFYQEKIIFIPEKLGKNFTYNFPEKFEEINVKMEDGTQLNGVLFKAEKSKGLLFYLHGNGGSVNSWAHISKLYTDLGYDLFLLDFRGYGKSGGAIASEKQIFKDNQTVYNFFKKKYTEDKIVVLGYSIGTGLAAKLASENNPKLLILQAPYYSLTEIMEQNFSFIPSFILKYKFATSEYLKKCKMPVVVFHGTNDEVIPFENSKMLEQEFKKGDVLVPLDGEIHSLITDNLEYQAKLENILNN</sequence>
<accession>A0A8J8GAH4</accession>
<dbReference type="SUPFAM" id="SSF53474">
    <property type="entry name" value="alpha/beta-Hydrolases"/>
    <property type="match status" value="1"/>
</dbReference>
<name>A0A8J8GAH4_9FLAO</name>
<keyword evidence="1" id="KW-1133">Transmembrane helix</keyword>
<evidence type="ECO:0000313" key="3">
    <source>
        <dbReference type="EMBL" id="NRS92380.1"/>
    </source>
</evidence>